<dbReference type="Proteomes" id="UP000002009">
    <property type="component" value="Chromosome 12"/>
</dbReference>
<name>C1FJ58_MICCC</name>
<accession>C1FJ58</accession>
<protein>
    <submittedName>
        <fullName evidence="2">Uncharacterized protein</fullName>
    </submittedName>
</protein>
<dbReference type="RefSeq" id="XP_002509276.1">
    <property type="nucleotide sequence ID" value="XM_002509230.1"/>
</dbReference>
<proteinExistence type="predicted"/>
<dbReference type="AlphaFoldDB" id="C1FJ58"/>
<gene>
    <name evidence="2" type="ORF">MICPUN_63107</name>
</gene>
<dbReference type="EMBL" id="CP001577">
    <property type="protein sequence ID" value="ACO70534.1"/>
    <property type="molecule type" value="Genomic_DNA"/>
</dbReference>
<sequence length="127" mass="12923">MHAVAASIASFAPVATSTARAPRRKSTGVAAARPTMPPPADKKRNVASVGVALVAAVSLNLAPAPALANVKYANDCDPICHVLDDGAAKSAKMEEDMKKGGADMGSALERLMAERKAEEAAAKGAKK</sequence>
<reference evidence="2 3" key="1">
    <citation type="journal article" date="2009" name="Science">
        <title>Green evolution and dynamic adaptations revealed by genomes of the marine picoeukaryotes Micromonas.</title>
        <authorList>
            <person name="Worden A.Z."/>
            <person name="Lee J.H."/>
            <person name="Mock T."/>
            <person name="Rouze P."/>
            <person name="Simmons M.P."/>
            <person name="Aerts A.L."/>
            <person name="Allen A.E."/>
            <person name="Cuvelier M.L."/>
            <person name="Derelle E."/>
            <person name="Everett M.V."/>
            <person name="Foulon E."/>
            <person name="Grimwood J."/>
            <person name="Gundlach H."/>
            <person name="Henrissat B."/>
            <person name="Napoli C."/>
            <person name="McDonald S.M."/>
            <person name="Parker M.S."/>
            <person name="Rombauts S."/>
            <person name="Salamov A."/>
            <person name="Von Dassow P."/>
            <person name="Badger J.H."/>
            <person name="Coutinho P.M."/>
            <person name="Demir E."/>
            <person name="Dubchak I."/>
            <person name="Gentemann C."/>
            <person name="Eikrem W."/>
            <person name="Gready J.E."/>
            <person name="John U."/>
            <person name="Lanier W."/>
            <person name="Lindquist E.A."/>
            <person name="Lucas S."/>
            <person name="Mayer K.F."/>
            <person name="Moreau H."/>
            <person name="Not F."/>
            <person name="Otillar R."/>
            <person name="Panaud O."/>
            <person name="Pangilinan J."/>
            <person name="Paulsen I."/>
            <person name="Piegu B."/>
            <person name="Poliakov A."/>
            <person name="Robbens S."/>
            <person name="Schmutz J."/>
            <person name="Toulza E."/>
            <person name="Wyss T."/>
            <person name="Zelensky A."/>
            <person name="Zhou K."/>
            <person name="Armbrust E.V."/>
            <person name="Bhattacharya D."/>
            <person name="Goodenough U.W."/>
            <person name="Van de Peer Y."/>
            <person name="Grigoriev I.V."/>
        </authorList>
    </citation>
    <scope>NUCLEOTIDE SEQUENCE [LARGE SCALE GENOMIC DNA]</scope>
    <source>
        <strain evidence="3">RCC299 / NOUM17</strain>
    </source>
</reference>
<organism evidence="2 3">
    <name type="scientific">Micromonas commoda (strain RCC299 / NOUM17 / CCMP2709)</name>
    <name type="common">Picoplanktonic green alga</name>
    <dbReference type="NCBI Taxonomy" id="296587"/>
    <lineage>
        <taxon>Eukaryota</taxon>
        <taxon>Viridiplantae</taxon>
        <taxon>Chlorophyta</taxon>
        <taxon>Mamiellophyceae</taxon>
        <taxon>Mamiellales</taxon>
        <taxon>Mamiellaceae</taxon>
        <taxon>Micromonas</taxon>
    </lineage>
</organism>
<evidence type="ECO:0000313" key="2">
    <source>
        <dbReference type="EMBL" id="ACO70534.1"/>
    </source>
</evidence>
<evidence type="ECO:0000313" key="3">
    <source>
        <dbReference type="Proteomes" id="UP000002009"/>
    </source>
</evidence>
<dbReference type="KEGG" id="mis:MICPUN_63107"/>
<evidence type="ECO:0000256" key="1">
    <source>
        <dbReference type="SAM" id="MobiDB-lite"/>
    </source>
</evidence>
<dbReference type="GeneID" id="8247925"/>
<dbReference type="OrthoDB" id="10610964at2759"/>
<feature type="region of interest" description="Disordered" evidence="1">
    <location>
        <begin position="15"/>
        <end position="44"/>
    </location>
</feature>
<keyword evidence="3" id="KW-1185">Reference proteome</keyword>
<dbReference type="InParanoid" id="C1FJ58"/>